<reference evidence="2 3" key="1">
    <citation type="journal article" date="2020" name="Nature">
        <title>Six reference-quality genomes reveal evolution of bat adaptations.</title>
        <authorList>
            <person name="Jebb D."/>
            <person name="Huang Z."/>
            <person name="Pippel M."/>
            <person name="Hughes G.M."/>
            <person name="Lavrichenko K."/>
            <person name="Devanna P."/>
            <person name="Winkler S."/>
            <person name="Jermiin L.S."/>
            <person name="Skirmuntt E.C."/>
            <person name="Katzourakis A."/>
            <person name="Burkitt-Gray L."/>
            <person name="Ray D.A."/>
            <person name="Sullivan K.A.M."/>
            <person name="Roscito J.G."/>
            <person name="Kirilenko B.M."/>
            <person name="Davalos L.M."/>
            <person name="Corthals A.P."/>
            <person name="Power M.L."/>
            <person name="Jones G."/>
            <person name="Ransome R.D."/>
            <person name="Dechmann D.K.N."/>
            <person name="Locatelli A.G."/>
            <person name="Puechmaille S.J."/>
            <person name="Fedrigo O."/>
            <person name="Jarvis E.D."/>
            <person name="Hiller M."/>
            <person name="Vernes S.C."/>
            <person name="Myers E.W."/>
            <person name="Teeling E.C."/>
        </authorList>
    </citation>
    <scope>NUCLEOTIDE SEQUENCE [LARGE SCALE GENOMIC DNA]</scope>
    <source>
        <strain evidence="2">Bat1K_MPI-CBG_1</strain>
    </source>
</reference>
<protein>
    <submittedName>
        <fullName evidence="2">Uncharacterized protein</fullName>
    </submittedName>
</protein>
<feature type="compositionally biased region" description="Low complexity" evidence="1">
    <location>
        <begin position="77"/>
        <end position="88"/>
    </location>
</feature>
<evidence type="ECO:0000313" key="3">
    <source>
        <dbReference type="Proteomes" id="UP000664940"/>
    </source>
</evidence>
<dbReference type="EMBL" id="JABVXQ010000005">
    <property type="protein sequence ID" value="KAF6109611.1"/>
    <property type="molecule type" value="Genomic_DNA"/>
</dbReference>
<name>A0A834EAD2_9CHIR</name>
<dbReference type="Proteomes" id="UP000664940">
    <property type="component" value="Unassembled WGS sequence"/>
</dbReference>
<evidence type="ECO:0000256" key="1">
    <source>
        <dbReference type="SAM" id="MobiDB-lite"/>
    </source>
</evidence>
<comment type="caution">
    <text evidence="2">The sequence shown here is derived from an EMBL/GenBank/DDBJ whole genome shotgun (WGS) entry which is preliminary data.</text>
</comment>
<sequence length="120" mass="12818">MPPRSPRPAVPCLLHGVEVSGSRPGLRHSVPEEKLLLSVILGCGSRYCAQWWAVCLGWLSGQGPNPSRDLALPGVLAPARPGPASSAAQWGNRDPTENPDSSCWRPGPPQANRRWAVAPQ</sequence>
<proteinExistence type="predicted"/>
<evidence type="ECO:0000313" key="2">
    <source>
        <dbReference type="EMBL" id="KAF6109611.1"/>
    </source>
</evidence>
<dbReference type="AlphaFoldDB" id="A0A834EAD2"/>
<feature type="region of interest" description="Disordered" evidence="1">
    <location>
        <begin position="67"/>
        <end position="120"/>
    </location>
</feature>
<gene>
    <name evidence="2" type="ORF">HJG60_010864</name>
</gene>
<accession>A0A834EAD2</accession>
<organism evidence="2 3">
    <name type="scientific">Phyllostomus discolor</name>
    <name type="common">pale spear-nosed bat</name>
    <dbReference type="NCBI Taxonomy" id="89673"/>
    <lineage>
        <taxon>Eukaryota</taxon>
        <taxon>Metazoa</taxon>
        <taxon>Chordata</taxon>
        <taxon>Craniata</taxon>
        <taxon>Vertebrata</taxon>
        <taxon>Euteleostomi</taxon>
        <taxon>Mammalia</taxon>
        <taxon>Eutheria</taxon>
        <taxon>Laurasiatheria</taxon>
        <taxon>Chiroptera</taxon>
        <taxon>Yangochiroptera</taxon>
        <taxon>Phyllostomidae</taxon>
        <taxon>Phyllostominae</taxon>
        <taxon>Phyllostomus</taxon>
    </lineage>
</organism>